<evidence type="ECO:0000313" key="2">
    <source>
        <dbReference type="EMBL" id="EMD32164.1"/>
    </source>
</evidence>
<sequence length="646" mass="70627">MASPTPSSAESCRRGRNLARASVSGFYTLAPPTLDLFNESSRLSRLGTASLLSRSSPAGSSTGTPPMPHVHECTTYNYAGVPYSSPKRPRATSMHPPARSPALLPIGVGRGAHMQHKRSTSTAEASTARFGLGLTLERLATAPSLQPEAAPREERARRRHAIDFHTHMHYSEVLELNTGRDIDIVKKLERGTRSTHRERSREHSGSDTQQVDSPGKVSVGCEKDADVVEMNQELEMKDITSAFPSPPLSTPALSPSMISRVSLTHPHLPPPIPLPPTPPALQPSYFQPEEYDSPSSGATVIDQSESMAMLERSIAKLEEAFSPRRSIWSGISAPDDDEISIYSGSSAEASTEESSDQNSPLGNQQDPSDESSPLDNPTQLDPIPPREARSEQAILTMLSVLSVSEVNLPMIRLSHASTVSKLPSPGDAQEGRKAEEQRHRSSILFLPKFEFEHPETTELKPKDLPFRSASLIDIPSHLQPPSASTPARDRPRAGHKGGSSDIFIRPRADKRPSTSSGAPSRETAFRPRFQADSPLRHPKTTPFLFRPLRRIDPMPDTPPRNIPLKRTESRVGADAPASILTPPTTPSRQTDEDAPPSFIHLTPEQQQSRMSKLWTKARTGMGTGLKREKSNRWLRGGFMQAKGVCS</sequence>
<dbReference type="EMBL" id="KB445813">
    <property type="protein sequence ID" value="EMD32164.1"/>
    <property type="molecule type" value="Genomic_DNA"/>
</dbReference>
<organism evidence="2 3">
    <name type="scientific">Ceriporiopsis subvermispora (strain B)</name>
    <name type="common">White-rot fungus</name>
    <name type="synonym">Gelatoporia subvermispora</name>
    <dbReference type="NCBI Taxonomy" id="914234"/>
    <lineage>
        <taxon>Eukaryota</taxon>
        <taxon>Fungi</taxon>
        <taxon>Dikarya</taxon>
        <taxon>Basidiomycota</taxon>
        <taxon>Agaricomycotina</taxon>
        <taxon>Agaricomycetes</taxon>
        <taxon>Polyporales</taxon>
        <taxon>Gelatoporiaceae</taxon>
        <taxon>Gelatoporia</taxon>
    </lineage>
</organism>
<gene>
    <name evidence="2" type="ORF">CERSUDRAFT_119145</name>
</gene>
<name>M2P9N2_CERS8</name>
<feature type="compositionally biased region" description="Basic and acidic residues" evidence="1">
    <location>
        <begin position="429"/>
        <end position="439"/>
    </location>
</feature>
<feature type="compositionally biased region" description="Basic and acidic residues" evidence="1">
    <location>
        <begin position="187"/>
        <end position="205"/>
    </location>
</feature>
<feature type="region of interest" description="Disordered" evidence="1">
    <location>
        <begin position="419"/>
        <end position="439"/>
    </location>
</feature>
<reference evidence="2 3" key="1">
    <citation type="journal article" date="2012" name="Proc. Natl. Acad. Sci. U.S.A.">
        <title>Comparative genomics of Ceriporiopsis subvermispora and Phanerochaete chrysosporium provide insight into selective ligninolysis.</title>
        <authorList>
            <person name="Fernandez-Fueyo E."/>
            <person name="Ruiz-Duenas F.J."/>
            <person name="Ferreira P."/>
            <person name="Floudas D."/>
            <person name="Hibbett D.S."/>
            <person name="Canessa P."/>
            <person name="Larrondo L.F."/>
            <person name="James T.Y."/>
            <person name="Seelenfreund D."/>
            <person name="Lobos S."/>
            <person name="Polanco R."/>
            <person name="Tello M."/>
            <person name="Honda Y."/>
            <person name="Watanabe T."/>
            <person name="Watanabe T."/>
            <person name="Ryu J.S."/>
            <person name="Kubicek C.P."/>
            <person name="Schmoll M."/>
            <person name="Gaskell J."/>
            <person name="Hammel K.E."/>
            <person name="St John F.J."/>
            <person name="Vanden Wymelenberg A."/>
            <person name="Sabat G."/>
            <person name="Splinter BonDurant S."/>
            <person name="Syed K."/>
            <person name="Yadav J.S."/>
            <person name="Doddapaneni H."/>
            <person name="Subramanian V."/>
            <person name="Lavin J.L."/>
            <person name="Oguiza J.A."/>
            <person name="Perez G."/>
            <person name="Pisabarro A.G."/>
            <person name="Ramirez L."/>
            <person name="Santoyo F."/>
            <person name="Master E."/>
            <person name="Coutinho P.M."/>
            <person name="Henrissat B."/>
            <person name="Lombard V."/>
            <person name="Magnuson J.K."/>
            <person name="Kuees U."/>
            <person name="Hori C."/>
            <person name="Igarashi K."/>
            <person name="Samejima M."/>
            <person name="Held B.W."/>
            <person name="Barry K.W."/>
            <person name="LaButti K.M."/>
            <person name="Lapidus A."/>
            <person name="Lindquist E.A."/>
            <person name="Lucas S.M."/>
            <person name="Riley R."/>
            <person name="Salamov A.A."/>
            <person name="Hoffmeister D."/>
            <person name="Schwenk D."/>
            <person name="Hadar Y."/>
            <person name="Yarden O."/>
            <person name="de Vries R.P."/>
            <person name="Wiebenga A."/>
            <person name="Stenlid J."/>
            <person name="Eastwood D."/>
            <person name="Grigoriev I.V."/>
            <person name="Berka R.M."/>
            <person name="Blanchette R.A."/>
            <person name="Kersten P."/>
            <person name="Martinez A.T."/>
            <person name="Vicuna R."/>
            <person name="Cullen D."/>
        </authorList>
    </citation>
    <scope>NUCLEOTIDE SEQUENCE [LARGE SCALE GENOMIC DNA]</scope>
    <source>
        <strain evidence="2 3">B</strain>
    </source>
</reference>
<evidence type="ECO:0000256" key="1">
    <source>
        <dbReference type="SAM" id="MobiDB-lite"/>
    </source>
</evidence>
<dbReference type="Proteomes" id="UP000016930">
    <property type="component" value="Unassembled WGS sequence"/>
</dbReference>
<proteinExistence type="predicted"/>
<accession>M2P9N2</accession>
<feature type="region of interest" description="Disordered" evidence="1">
    <location>
        <begin position="187"/>
        <end position="219"/>
    </location>
</feature>
<keyword evidence="3" id="KW-1185">Reference proteome</keyword>
<dbReference type="AlphaFoldDB" id="M2P9N2"/>
<feature type="region of interest" description="Disordered" evidence="1">
    <location>
        <begin position="327"/>
        <end position="384"/>
    </location>
</feature>
<feature type="compositionally biased region" description="Polar residues" evidence="1">
    <location>
        <begin position="356"/>
        <end position="379"/>
    </location>
</feature>
<dbReference type="OrthoDB" id="2803381at2759"/>
<evidence type="ECO:0000313" key="3">
    <source>
        <dbReference type="Proteomes" id="UP000016930"/>
    </source>
</evidence>
<feature type="region of interest" description="Disordered" evidence="1">
    <location>
        <begin position="473"/>
        <end position="611"/>
    </location>
</feature>
<dbReference type="HOGENOM" id="CLU_423879_0_0_1"/>
<protein>
    <submittedName>
        <fullName evidence="2">Uncharacterized protein</fullName>
    </submittedName>
</protein>